<organism evidence="2 3">
    <name type="scientific">Kitasatospora xanthocidica</name>
    <dbReference type="NCBI Taxonomy" id="83382"/>
    <lineage>
        <taxon>Bacteria</taxon>
        <taxon>Bacillati</taxon>
        <taxon>Actinomycetota</taxon>
        <taxon>Actinomycetes</taxon>
        <taxon>Kitasatosporales</taxon>
        <taxon>Streptomycetaceae</taxon>
        <taxon>Kitasatospora</taxon>
    </lineage>
</organism>
<feature type="region of interest" description="Disordered" evidence="1">
    <location>
        <begin position="137"/>
        <end position="167"/>
    </location>
</feature>
<dbReference type="EMBL" id="QVIG01000001">
    <property type="protein sequence ID" value="RGD57001.1"/>
    <property type="molecule type" value="Genomic_DNA"/>
</dbReference>
<comment type="caution">
    <text evidence="2">The sequence shown here is derived from an EMBL/GenBank/DDBJ whole genome shotgun (WGS) entry which is preliminary data.</text>
</comment>
<evidence type="ECO:0000256" key="1">
    <source>
        <dbReference type="SAM" id="MobiDB-lite"/>
    </source>
</evidence>
<sequence length="218" mass="22510">MRVTAVAGAAGALVLGTVGYTAYGAAEAAWTGKPYPVADPAAVARHLDARTQTVYEALALRPEATPAPDHRGDDGITARIYGACSARGLSHLLESMNDTGADQPRTAALRARFTLTGVTRPEWEEAVGRARQSLTAQGWTVASSDESAPVPSLTLTPPDTGPGSLAESASLRFDPAYHTLEVSAGSECASYPDGTAVDQEGRPADLPTGTAPTRPPGR</sequence>
<evidence type="ECO:0000313" key="2">
    <source>
        <dbReference type="EMBL" id="RGD57001.1"/>
    </source>
</evidence>
<dbReference type="Proteomes" id="UP000263377">
    <property type="component" value="Unassembled WGS sequence"/>
</dbReference>
<keyword evidence="3" id="KW-1185">Reference proteome</keyword>
<dbReference type="AlphaFoldDB" id="A0A372ZMQ7"/>
<evidence type="ECO:0000313" key="3">
    <source>
        <dbReference type="Proteomes" id="UP000263377"/>
    </source>
</evidence>
<protein>
    <submittedName>
        <fullName evidence="2">Uncharacterized protein</fullName>
    </submittedName>
</protein>
<feature type="region of interest" description="Disordered" evidence="1">
    <location>
        <begin position="186"/>
        <end position="218"/>
    </location>
</feature>
<feature type="compositionally biased region" description="Polar residues" evidence="1">
    <location>
        <begin position="137"/>
        <end position="146"/>
    </location>
</feature>
<accession>A0A372ZMQ7</accession>
<reference evidence="2 3" key="1">
    <citation type="submission" date="2018-08" db="EMBL/GenBank/DDBJ databases">
        <title>Diversity &amp; Physiological Properties of Lignin-Decomposing Actinobacteria from Soil.</title>
        <authorList>
            <person name="Roh S.G."/>
            <person name="Kim S.B."/>
        </authorList>
    </citation>
    <scope>NUCLEOTIDE SEQUENCE [LARGE SCALE GENOMIC DNA]</scope>
    <source>
        <strain evidence="2 3">MMS17-GH009</strain>
    </source>
</reference>
<gene>
    <name evidence="2" type="ORF">DR950_03620</name>
</gene>
<proteinExistence type="predicted"/>
<name>A0A372ZMQ7_9ACTN</name>